<name>A0A9K3CXV5_9EUKA</name>
<evidence type="ECO:0000313" key="1">
    <source>
        <dbReference type="EMBL" id="GIQ84291.1"/>
    </source>
</evidence>
<proteinExistence type="predicted"/>
<sequence>MTEIIASPVSVENDSATVKVTPLTVPGLYMKPYSRCVRISPNQVFLMGIGAGAPRPRNRRAARVQHEKPVCMIATIAEDGTVSTAPVPSDLPRESEAVCLGGKVYVYSISDDDDSTRFVELSLDTLEWKDITGKDCPQHTYYYDSIPSTPRLVGVSDTELLLLSCPRSDDSCQVHDIIKTWVYDCVGNTWERCADGPRTPDLSDDCDQWDYSAAMVGSRVHVVSSVFGGGSNSSHCAFSLPSSGCPGGHWDRMTLAGDSLCGHLQSLGSGLGLSFHQTFVDCYDAVRHTWSPVLGDLDREGRTKDCQDFCYLDGYATFTSCALDAETVFVACSSHHWWVEQSDKLVTGAYLVTVDRDAAREMCTTVPDQVTEVYERSDEDE</sequence>
<dbReference type="Gene3D" id="2.120.10.80">
    <property type="entry name" value="Kelch-type beta propeller"/>
    <property type="match status" value="1"/>
</dbReference>
<dbReference type="EMBL" id="BDIP01001382">
    <property type="protein sequence ID" value="GIQ84291.1"/>
    <property type="molecule type" value="Genomic_DNA"/>
</dbReference>
<reference evidence="1 2" key="1">
    <citation type="journal article" date="2018" name="PLoS ONE">
        <title>The draft genome of Kipferlia bialata reveals reductive genome evolution in fornicate parasites.</title>
        <authorList>
            <person name="Tanifuji G."/>
            <person name="Takabayashi S."/>
            <person name="Kume K."/>
            <person name="Takagi M."/>
            <person name="Nakayama T."/>
            <person name="Kamikawa R."/>
            <person name="Inagaki Y."/>
            <person name="Hashimoto T."/>
        </authorList>
    </citation>
    <scope>NUCLEOTIDE SEQUENCE [LARGE SCALE GENOMIC DNA]</scope>
    <source>
        <strain evidence="1">NY0173</strain>
    </source>
</reference>
<dbReference type="AlphaFoldDB" id="A0A9K3CXV5"/>
<keyword evidence="2" id="KW-1185">Reference proteome</keyword>
<dbReference type="Proteomes" id="UP000265618">
    <property type="component" value="Unassembled WGS sequence"/>
</dbReference>
<gene>
    <name evidence="1" type="ORF">KIPB_005754</name>
</gene>
<evidence type="ECO:0000313" key="2">
    <source>
        <dbReference type="Proteomes" id="UP000265618"/>
    </source>
</evidence>
<dbReference type="InterPro" id="IPR015915">
    <property type="entry name" value="Kelch-typ_b-propeller"/>
</dbReference>
<accession>A0A9K3CXV5</accession>
<organism evidence="1 2">
    <name type="scientific">Kipferlia bialata</name>
    <dbReference type="NCBI Taxonomy" id="797122"/>
    <lineage>
        <taxon>Eukaryota</taxon>
        <taxon>Metamonada</taxon>
        <taxon>Carpediemonas-like organisms</taxon>
        <taxon>Kipferlia</taxon>
    </lineage>
</organism>
<protein>
    <recommendedName>
        <fullName evidence="3">Kelch-type beta propeller</fullName>
    </recommendedName>
</protein>
<evidence type="ECO:0008006" key="3">
    <source>
        <dbReference type="Google" id="ProtNLM"/>
    </source>
</evidence>
<comment type="caution">
    <text evidence="1">The sequence shown here is derived from an EMBL/GenBank/DDBJ whole genome shotgun (WGS) entry which is preliminary data.</text>
</comment>